<dbReference type="EMBL" id="JTDL01000079">
    <property type="protein sequence ID" value="KHL04412.1"/>
    <property type="molecule type" value="Genomic_DNA"/>
</dbReference>
<name>A0A0B2AR51_9MICC</name>
<evidence type="ECO:0000313" key="9">
    <source>
        <dbReference type="Proteomes" id="UP000030982"/>
    </source>
</evidence>
<dbReference type="SUPFAM" id="SSF46894">
    <property type="entry name" value="C-terminal effector domain of the bipartite response regulators"/>
    <property type="match status" value="1"/>
</dbReference>
<dbReference type="PANTHER" id="PTHR43214">
    <property type="entry name" value="TWO-COMPONENT RESPONSE REGULATOR"/>
    <property type="match status" value="1"/>
</dbReference>
<dbReference type="SUPFAM" id="SSF52172">
    <property type="entry name" value="CheY-like"/>
    <property type="match status" value="1"/>
</dbReference>
<comment type="caution">
    <text evidence="8">The sequence shown here is derived from an EMBL/GenBank/DDBJ whole genome shotgun (WGS) entry which is preliminary data.</text>
</comment>
<proteinExistence type="predicted"/>
<evidence type="ECO:0000256" key="3">
    <source>
        <dbReference type="ARBA" id="ARBA00023125"/>
    </source>
</evidence>
<feature type="domain" description="HTH luxR-type" evidence="6">
    <location>
        <begin position="167"/>
        <end position="232"/>
    </location>
</feature>
<keyword evidence="1 5" id="KW-0597">Phosphoprotein</keyword>
<dbReference type="SMART" id="SM00421">
    <property type="entry name" value="HTH_LUXR"/>
    <property type="match status" value="1"/>
</dbReference>
<keyword evidence="3" id="KW-0238">DNA-binding</keyword>
<dbReference type="InterPro" id="IPR001789">
    <property type="entry name" value="Sig_transdc_resp-reg_receiver"/>
</dbReference>
<dbReference type="PROSITE" id="PS50043">
    <property type="entry name" value="HTH_LUXR_2"/>
    <property type="match status" value="1"/>
</dbReference>
<dbReference type="OrthoDB" id="9808843at2"/>
<dbReference type="Proteomes" id="UP000030982">
    <property type="component" value="Unassembled WGS sequence"/>
</dbReference>
<keyword evidence="9" id="KW-1185">Reference proteome</keyword>
<organism evidence="8 9">
    <name type="scientific">Sinomonas humi</name>
    <dbReference type="NCBI Taxonomy" id="1338436"/>
    <lineage>
        <taxon>Bacteria</taxon>
        <taxon>Bacillati</taxon>
        <taxon>Actinomycetota</taxon>
        <taxon>Actinomycetes</taxon>
        <taxon>Micrococcales</taxon>
        <taxon>Micrococcaceae</taxon>
        <taxon>Sinomonas</taxon>
    </lineage>
</organism>
<dbReference type="GO" id="GO:0003677">
    <property type="term" value="F:DNA binding"/>
    <property type="evidence" value="ECO:0007669"/>
    <property type="project" value="UniProtKB-KW"/>
</dbReference>
<accession>A0A0B2AR51</accession>
<dbReference type="InterPro" id="IPR039420">
    <property type="entry name" value="WalR-like"/>
</dbReference>
<dbReference type="RefSeq" id="WP_043120893.1">
    <property type="nucleotide sequence ID" value="NZ_JTDL01000079.1"/>
</dbReference>
<feature type="domain" description="Response regulatory" evidence="7">
    <location>
        <begin position="17"/>
        <end position="133"/>
    </location>
</feature>
<dbReference type="InterPro" id="IPR016032">
    <property type="entry name" value="Sig_transdc_resp-reg_C-effctor"/>
</dbReference>
<dbReference type="Pfam" id="PF00196">
    <property type="entry name" value="GerE"/>
    <property type="match status" value="1"/>
</dbReference>
<reference evidence="8 9" key="1">
    <citation type="submission" date="2014-09" db="EMBL/GenBank/DDBJ databases">
        <title>Genome sequence of Sinomonas sp. MUSC 117.</title>
        <authorList>
            <person name="Lee L.-H."/>
        </authorList>
    </citation>
    <scope>NUCLEOTIDE SEQUENCE [LARGE SCALE GENOMIC DNA]</scope>
    <source>
        <strain evidence="8 9">MUSC 117</strain>
    </source>
</reference>
<keyword evidence="4" id="KW-0804">Transcription</keyword>
<evidence type="ECO:0000256" key="4">
    <source>
        <dbReference type="ARBA" id="ARBA00023163"/>
    </source>
</evidence>
<dbReference type="AlphaFoldDB" id="A0A0B2AR51"/>
<dbReference type="InterPro" id="IPR000792">
    <property type="entry name" value="Tscrpt_reg_LuxR_C"/>
</dbReference>
<dbReference type="PANTHER" id="PTHR43214:SF24">
    <property type="entry name" value="TRANSCRIPTIONAL REGULATORY PROTEIN NARL-RELATED"/>
    <property type="match status" value="1"/>
</dbReference>
<evidence type="ECO:0000256" key="2">
    <source>
        <dbReference type="ARBA" id="ARBA00023015"/>
    </source>
</evidence>
<sequence length="241" mass="26138">MTAGSEGFSASNEHNLRLLLVDDQPLLRVGFRMVLESEEGIEVVGEAGDGAEAVRLTRELAPDVVLMDVRMPRMDGIEATRLIAAAQSPARVIILTTFDLDEYAFAGLQAGASAFLLKDVAPAELVQAVRLVASGDAVVSPRVTQRLLETYVRARAGGGGRGLEAQPDPLLRDLTPRELEVLHAICEGLSNAEIARRLYLSEATVKSHVRRILSKLHLRDRVQAVVYGYETGLVVPSNPDY</sequence>
<feature type="modified residue" description="4-aspartylphosphate" evidence="5">
    <location>
        <position position="68"/>
    </location>
</feature>
<protein>
    <submittedName>
        <fullName evidence="8">LuxR family transcriptional regulator</fullName>
    </submittedName>
</protein>
<evidence type="ECO:0000313" key="8">
    <source>
        <dbReference type="EMBL" id="KHL04412.1"/>
    </source>
</evidence>
<dbReference type="InterPro" id="IPR011006">
    <property type="entry name" value="CheY-like_superfamily"/>
</dbReference>
<gene>
    <name evidence="8" type="ORF">LK10_05855</name>
</gene>
<dbReference type="PROSITE" id="PS00622">
    <property type="entry name" value="HTH_LUXR_1"/>
    <property type="match status" value="1"/>
</dbReference>
<dbReference type="InterPro" id="IPR058245">
    <property type="entry name" value="NreC/VraR/RcsB-like_REC"/>
</dbReference>
<keyword evidence="2" id="KW-0805">Transcription regulation</keyword>
<evidence type="ECO:0000256" key="1">
    <source>
        <dbReference type="ARBA" id="ARBA00022553"/>
    </source>
</evidence>
<dbReference type="SMART" id="SM00448">
    <property type="entry name" value="REC"/>
    <property type="match status" value="1"/>
</dbReference>
<evidence type="ECO:0000259" key="7">
    <source>
        <dbReference type="PROSITE" id="PS50110"/>
    </source>
</evidence>
<dbReference type="PROSITE" id="PS50110">
    <property type="entry name" value="RESPONSE_REGULATORY"/>
    <property type="match status" value="1"/>
</dbReference>
<evidence type="ECO:0000259" key="6">
    <source>
        <dbReference type="PROSITE" id="PS50043"/>
    </source>
</evidence>
<dbReference type="GO" id="GO:0000160">
    <property type="term" value="P:phosphorelay signal transduction system"/>
    <property type="evidence" value="ECO:0007669"/>
    <property type="project" value="InterPro"/>
</dbReference>
<dbReference type="Gene3D" id="3.40.50.2300">
    <property type="match status" value="1"/>
</dbReference>
<dbReference type="Pfam" id="PF00072">
    <property type="entry name" value="Response_reg"/>
    <property type="match status" value="1"/>
</dbReference>
<dbReference type="GO" id="GO:0006355">
    <property type="term" value="P:regulation of DNA-templated transcription"/>
    <property type="evidence" value="ECO:0007669"/>
    <property type="project" value="InterPro"/>
</dbReference>
<evidence type="ECO:0000256" key="5">
    <source>
        <dbReference type="PROSITE-ProRule" id="PRU00169"/>
    </source>
</evidence>
<dbReference type="CDD" id="cd17535">
    <property type="entry name" value="REC_NarL-like"/>
    <property type="match status" value="1"/>
</dbReference>
<dbReference type="PRINTS" id="PR00038">
    <property type="entry name" value="HTHLUXR"/>
</dbReference>
<dbReference type="CDD" id="cd06170">
    <property type="entry name" value="LuxR_C_like"/>
    <property type="match status" value="1"/>
</dbReference>
<dbReference type="STRING" id="1338436.LK10_05855"/>